<dbReference type="SMART" id="SM01092">
    <property type="entry name" value="CO_deh_flav_C"/>
    <property type="match status" value="1"/>
</dbReference>
<organism evidence="4">
    <name type="scientific">marine metagenome</name>
    <dbReference type="NCBI Taxonomy" id="408172"/>
    <lineage>
        <taxon>unclassified sequences</taxon>
        <taxon>metagenomes</taxon>
        <taxon>ecological metagenomes</taxon>
    </lineage>
</organism>
<gene>
    <name evidence="4" type="ORF">METZ01_LOCUS134017</name>
</gene>
<dbReference type="InterPro" id="IPR016166">
    <property type="entry name" value="FAD-bd_PCMH"/>
</dbReference>
<evidence type="ECO:0000256" key="2">
    <source>
        <dbReference type="ARBA" id="ARBA00022827"/>
    </source>
</evidence>
<dbReference type="PANTHER" id="PTHR45444:SF3">
    <property type="entry name" value="XANTHINE DEHYDROGENASE"/>
    <property type="match status" value="1"/>
</dbReference>
<feature type="domain" description="FAD-binding PCMH-type" evidence="3">
    <location>
        <begin position="117"/>
        <end position="289"/>
    </location>
</feature>
<proteinExistence type="predicted"/>
<dbReference type="GO" id="GO:0005506">
    <property type="term" value="F:iron ion binding"/>
    <property type="evidence" value="ECO:0007669"/>
    <property type="project" value="InterPro"/>
</dbReference>
<dbReference type="SUPFAM" id="SSF56176">
    <property type="entry name" value="FAD-binding/transporter-associated domain-like"/>
    <property type="match status" value="1"/>
</dbReference>
<keyword evidence="1" id="KW-0285">Flavoprotein</keyword>
<dbReference type="GO" id="GO:0016491">
    <property type="term" value="F:oxidoreductase activity"/>
    <property type="evidence" value="ECO:0007669"/>
    <property type="project" value="InterPro"/>
</dbReference>
<dbReference type="GO" id="GO:0071949">
    <property type="term" value="F:FAD binding"/>
    <property type="evidence" value="ECO:0007669"/>
    <property type="project" value="InterPro"/>
</dbReference>
<dbReference type="Gene3D" id="3.30.465.10">
    <property type="match status" value="1"/>
</dbReference>
<dbReference type="SUPFAM" id="SSF47741">
    <property type="entry name" value="CO dehydrogenase ISP C-domain like"/>
    <property type="match status" value="1"/>
</dbReference>
<reference evidence="4" key="1">
    <citation type="submission" date="2018-05" db="EMBL/GenBank/DDBJ databases">
        <authorList>
            <person name="Lanie J.A."/>
            <person name="Ng W.-L."/>
            <person name="Kazmierczak K.M."/>
            <person name="Andrzejewski T.M."/>
            <person name="Davidsen T.M."/>
            <person name="Wayne K.J."/>
            <person name="Tettelin H."/>
            <person name="Glass J.I."/>
            <person name="Rusch D."/>
            <person name="Podicherti R."/>
            <person name="Tsui H.-C.T."/>
            <person name="Winkler M.E."/>
        </authorList>
    </citation>
    <scope>NUCLEOTIDE SEQUENCE</scope>
</reference>
<dbReference type="InterPro" id="IPR002346">
    <property type="entry name" value="Mopterin_DH_FAD-bd"/>
</dbReference>
<dbReference type="InterPro" id="IPR016208">
    <property type="entry name" value="Ald_Oxase/xanthine_DH-like"/>
</dbReference>
<dbReference type="InterPro" id="IPR002888">
    <property type="entry name" value="2Fe-2S-bd"/>
</dbReference>
<dbReference type="InterPro" id="IPR016169">
    <property type="entry name" value="FAD-bd_PCMH_sub2"/>
</dbReference>
<dbReference type="Pfam" id="PF03450">
    <property type="entry name" value="CO_deh_flav_C"/>
    <property type="match status" value="1"/>
</dbReference>
<keyword evidence="2" id="KW-0274">FAD</keyword>
<evidence type="ECO:0000313" key="4">
    <source>
        <dbReference type="EMBL" id="SVA81163.1"/>
    </source>
</evidence>
<protein>
    <recommendedName>
        <fullName evidence="3">FAD-binding PCMH-type domain-containing protein</fullName>
    </recommendedName>
</protein>
<dbReference type="PROSITE" id="PS51387">
    <property type="entry name" value="FAD_PCMH"/>
    <property type="match status" value="1"/>
</dbReference>
<dbReference type="Gene3D" id="3.30.390.50">
    <property type="entry name" value="CO dehydrogenase flavoprotein, C-terminal domain"/>
    <property type="match status" value="1"/>
</dbReference>
<dbReference type="EMBL" id="UINC01019196">
    <property type="protein sequence ID" value="SVA81163.1"/>
    <property type="molecule type" value="Genomic_DNA"/>
</dbReference>
<dbReference type="PANTHER" id="PTHR45444">
    <property type="entry name" value="XANTHINE DEHYDROGENASE"/>
    <property type="match status" value="1"/>
</dbReference>
<dbReference type="Gene3D" id="1.10.150.120">
    <property type="entry name" value="[2Fe-2S]-binding domain"/>
    <property type="match status" value="1"/>
</dbReference>
<dbReference type="Pfam" id="PF00941">
    <property type="entry name" value="FAD_binding_5"/>
    <property type="match status" value="1"/>
</dbReference>
<dbReference type="SUPFAM" id="SSF55447">
    <property type="entry name" value="CO dehydrogenase flavoprotein C-terminal domain-like"/>
    <property type="match status" value="1"/>
</dbReference>
<dbReference type="InterPro" id="IPR036318">
    <property type="entry name" value="FAD-bd_PCMH-like_sf"/>
</dbReference>
<dbReference type="InterPro" id="IPR036884">
    <property type="entry name" value="2Fe-2S-bd_dom_sf"/>
</dbReference>
<accession>A0A381YX57</accession>
<dbReference type="InterPro" id="IPR016167">
    <property type="entry name" value="FAD-bd_PCMH_sub1"/>
</dbReference>
<sequence>MFLYSLHGKQLITVEYIGNNKLHPVQQAMIDNDGSQCGFCTPGFVMAMFGMYKNKIKPSNDNIDEYLAGNLCRCTGYNAIKTAAKKMYSYGKNDKFIKDEKKIIKLLKLISKNDVVINTNKKHFYIPGNLKSLIRDTQQSSKPIFLSGGTDLTLEVTKQNKDINSLIYLGNNKDLNYIKTNKNFLLVGAATPINDLIPQLKNIYPSFANMYYRYGSIQIRNLATVGGNLASASPIGDSSPALLALNCSIIIQGKKQRTINIKKFFLSYRKTVLNNKEFIKEIKIPIIKNSIFKCYKVSKRFDDDISSVFVAFLLKLKKNIISDINIAYGGMAATPKKASKTEKFLIGRKFNYENIHKSKKIIENEFNPLNDMRASSQYRTLVSKNLIERFYLEIKNKQSHTIS</sequence>
<dbReference type="Pfam" id="PF01799">
    <property type="entry name" value="Fer2_2"/>
    <property type="match status" value="1"/>
</dbReference>
<name>A0A381YX57_9ZZZZ</name>
<dbReference type="InterPro" id="IPR005107">
    <property type="entry name" value="CO_DH_flav_C"/>
</dbReference>
<dbReference type="InterPro" id="IPR036683">
    <property type="entry name" value="CO_DH_flav_C_dom_sf"/>
</dbReference>
<dbReference type="AlphaFoldDB" id="A0A381YX57"/>
<evidence type="ECO:0000256" key="1">
    <source>
        <dbReference type="ARBA" id="ARBA00022630"/>
    </source>
</evidence>
<dbReference type="Gene3D" id="3.30.43.10">
    <property type="entry name" value="Uridine Diphospho-n-acetylenolpyruvylglucosamine Reductase, domain 2"/>
    <property type="match status" value="1"/>
</dbReference>
<evidence type="ECO:0000259" key="3">
    <source>
        <dbReference type="PROSITE" id="PS51387"/>
    </source>
</evidence>